<name>A0A0G3GAH0_9GAMM</name>
<evidence type="ECO:0000313" key="2">
    <source>
        <dbReference type="Proteomes" id="UP000064201"/>
    </source>
</evidence>
<protein>
    <submittedName>
        <fullName evidence="1">Uncharacterized protein</fullName>
    </submittedName>
</protein>
<dbReference type="KEGG" id="tvr:TVD_10760"/>
<keyword evidence="2" id="KW-1185">Reference proteome</keyword>
<evidence type="ECO:0000313" key="1">
    <source>
        <dbReference type="EMBL" id="AKJ95806.1"/>
    </source>
</evidence>
<reference evidence="1 2" key="1">
    <citation type="submission" date="2015-04" db="EMBL/GenBank/DDBJ databases">
        <title>Complete Sequence for the Genome of the Thioalkalivibrio versutus D301.</title>
        <authorList>
            <person name="Mu T."/>
            <person name="Zhou J."/>
            <person name="Xu X."/>
        </authorList>
    </citation>
    <scope>NUCLEOTIDE SEQUENCE [LARGE SCALE GENOMIC DNA]</scope>
    <source>
        <strain evidence="1 2">D301</strain>
    </source>
</reference>
<gene>
    <name evidence="1" type="ORF">TVD_10760</name>
</gene>
<accession>A0A0G3GAH0</accession>
<dbReference type="PATRIC" id="fig|106634.4.peg.2195"/>
<dbReference type="EMBL" id="CP011367">
    <property type="protein sequence ID" value="AKJ95806.1"/>
    <property type="molecule type" value="Genomic_DNA"/>
</dbReference>
<dbReference type="AlphaFoldDB" id="A0A0G3GAH0"/>
<proteinExistence type="predicted"/>
<sequence>MRNGEYLSLLLQFLSKKGIVQQTSKGPRSKAVEDLSHELELRNLKAEVARLRRYIEKVEDNKNGGQLANDEGDVWKEQNLELKEKVRLLANAINRITRYPQLGQFFVVDHENRILEVSKGIRRSQPLLKQEEVEVYFDVMCGAERLDR</sequence>
<dbReference type="Proteomes" id="UP000064201">
    <property type="component" value="Chromosome"/>
</dbReference>
<organism evidence="1 2">
    <name type="scientific">Thioalkalivibrio versutus</name>
    <dbReference type="NCBI Taxonomy" id="106634"/>
    <lineage>
        <taxon>Bacteria</taxon>
        <taxon>Pseudomonadati</taxon>
        <taxon>Pseudomonadota</taxon>
        <taxon>Gammaproteobacteria</taxon>
        <taxon>Chromatiales</taxon>
        <taxon>Ectothiorhodospiraceae</taxon>
        <taxon>Thioalkalivibrio</taxon>
    </lineage>
</organism>